<sequence length="278" mass="31026">MSQRILITGGASGLGRALAERYLRQGARVLISDMNTQRGEETQFALRQMAKEHGGSIDFQPGNICDDNDWQRLLDWCVAHWQGLDVLVNNAGVASGGRVEKLSIADWDWIIDINLKGMIRGMRLFVPQFKQQGSGQFINIASLAAVANAPAMSSYNVTKSAVVALSETLRHELGAYGIHTSVVCPSFFQTNLAESMRTPEPGMEQTVRKLLAGGKLSAEQVADYIVRHADKGQFLILPHREGRWLWRLKKFVPYIYNRELGKAGRMLRRKLEKADQTA</sequence>
<name>A0A0B4XTH3_9GAMM</name>
<dbReference type="PROSITE" id="PS00061">
    <property type="entry name" value="ADH_SHORT"/>
    <property type="match status" value="1"/>
</dbReference>
<dbReference type="STRING" id="391936.S7S_16980"/>
<dbReference type="GO" id="GO:0016491">
    <property type="term" value="F:oxidoreductase activity"/>
    <property type="evidence" value="ECO:0007669"/>
    <property type="project" value="UniProtKB-KW"/>
</dbReference>
<feature type="domain" description="Ketoreductase" evidence="5">
    <location>
        <begin position="3"/>
        <end position="191"/>
    </location>
</feature>
<evidence type="ECO:0000256" key="3">
    <source>
        <dbReference type="ARBA" id="ARBA00023002"/>
    </source>
</evidence>
<dbReference type="InterPro" id="IPR020904">
    <property type="entry name" value="Sc_DH/Rdtase_CS"/>
</dbReference>
<evidence type="ECO:0000313" key="7">
    <source>
        <dbReference type="Proteomes" id="UP000006764"/>
    </source>
</evidence>
<proteinExistence type="inferred from homology"/>
<organism evidence="6 7">
    <name type="scientific">Isoalcanivorax pacificus W11-5</name>
    <dbReference type="NCBI Taxonomy" id="391936"/>
    <lineage>
        <taxon>Bacteria</taxon>
        <taxon>Pseudomonadati</taxon>
        <taxon>Pseudomonadota</taxon>
        <taxon>Gammaproteobacteria</taxon>
        <taxon>Oceanospirillales</taxon>
        <taxon>Alcanivoracaceae</taxon>
        <taxon>Isoalcanivorax</taxon>
    </lineage>
</organism>
<gene>
    <name evidence="6" type="ORF">S7S_16980</name>
</gene>
<evidence type="ECO:0000313" key="6">
    <source>
        <dbReference type="EMBL" id="AJD49808.1"/>
    </source>
</evidence>
<dbReference type="PRINTS" id="PR00080">
    <property type="entry name" value="SDRFAMILY"/>
</dbReference>
<dbReference type="NCBIfam" id="NF004196">
    <property type="entry name" value="PRK05650.1"/>
    <property type="match status" value="1"/>
</dbReference>
<dbReference type="CDD" id="cd05233">
    <property type="entry name" value="SDR_c"/>
    <property type="match status" value="1"/>
</dbReference>
<dbReference type="Proteomes" id="UP000006764">
    <property type="component" value="Chromosome"/>
</dbReference>
<dbReference type="Gene3D" id="3.40.50.720">
    <property type="entry name" value="NAD(P)-binding Rossmann-like Domain"/>
    <property type="match status" value="1"/>
</dbReference>
<evidence type="ECO:0000259" key="5">
    <source>
        <dbReference type="SMART" id="SM00822"/>
    </source>
</evidence>
<dbReference type="PRINTS" id="PR00081">
    <property type="entry name" value="GDHRDH"/>
</dbReference>
<dbReference type="SUPFAM" id="SSF51735">
    <property type="entry name" value="NAD(P)-binding Rossmann-fold domains"/>
    <property type="match status" value="1"/>
</dbReference>
<dbReference type="EMBL" id="CP004387">
    <property type="protein sequence ID" value="AJD49808.1"/>
    <property type="molecule type" value="Genomic_DNA"/>
</dbReference>
<evidence type="ECO:0000256" key="4">
    <source>
        <dbReference type="RuleBase" id="RU000363"/>
    </source>
</evidence>
<dbReference type="InterPro" id="IPR036291">
    <property type="entry name" value="NAD(P)-bd_dom_sf"/>
</dbReference>
<dbReference type="AlphaFoldDB" id="A0A0B4XTH3"/>
<dbReference type="SMART" id="SM00822">
    <property type="entry name" value="PKS_KR"/>
    <property type="match status" value="1"/>
</dbReference>
<accession>A0A0B4XTH3</accession>
<dbReference type="InterPro" id="IPR002347">
    <property type="entry name" value="SDR_fam"/>
</dbReference>
<reference evidence="6 7" key="1">
    <citation type="journal article" date="2012" name="J. Bacteriol.">
        <title>Genome sequence of an alkane-degrading bacterium, Alcanivorax pacificus type strain W11-5, isolated from deep sea sediment.</title>
        <authorList>
            <person name="Lai Q."/>
            <person name="Shao Z."/>
        </authorList>
    </citation>
    <scope>NUCLEOTIDE SEQUENCE [LARGE SCALE GENOMIC DNA]</scope>
    <source>
        <strain evidence="6 7">W11-5</strain>
    </source>
</reference>
<protein>
    <submittedName>
        <fullName evidence="6">Short chain dehydrogenase</fullName>
    </submittedName>
</protein>
<dbReference type="PANTHER" id="PTHR43391">
    <property type="entry name" value="RETINOL DEHYDROGENASE-RELATED"/>
    <property type="match status" value="1"/>
</dbReference>
<evidence type="ECO:0000256" key="1">
    <source>
        <dbReference type="ARBA" id="ARBA00006484"/>
    </source>
</evidence>
<keyword evidence="3" id="KW-0560">Oxidoreductase</keyword>
<evidence type="ECO:0000256" key="2">
    <source>
        <dbReference type="ARBA" id="ARBA00022857"/>
    </source>
</evidence>
<dbReference type="PANTHER" id="PTHR43391:SF14">
    <property type="entry name" value="DEHYDROGENASE_REDUCTASE SDR FAMILY PROTEIN 7-LIKE"/>
    <property type="match status" value="1"/>
</dbReference>
<dbReference type="KEGG" id="apac:S7S_16980"/>
<keyword evidence="7" id="KW-1185">Reference proteome</keyword>
<dbReference type="Pfam" id="PF00106">
    <property type="entry name" value="adh_short"/>
    <property type="match status" value="1"/>
</dbReference>
<dbReference type="RefSeq" id="WP_008732997.1">
    <property type="nucleotide sequence ID" value="NZ_CP004387.1"/>
</dbReference>
<keyword evidence="2" id="KW-0521">NADP</keyword>
<comment type="similarity">
    <text evidence="1 4">Belongs to the short-chain dehydrogenases/reductases (SDR) family.</text>
</comment>
<dbReference type="HOGENOM" id="CLU_010194_2_1_6"/>
<dbReference type="OrthoDB" id="4690547at2"/>
<dbReference type="InterPro" id="IPR057326">
    <property type="entry name" value="KR_dom"/>
</dbReference>